<feature type="compositionally biased region" description="Low complexity" evidence="1">
    <location>
        <begin position="280"/>
        <end position="293"/>
    </location>
</feature>
<feature type="compositionally biased region" description="Low complexity" evidence="1">
    <location>
        <begin position="308"/>
        <end position="328"/>
    </location>
</feature>
<feature type="compositionally biased region" description="Basic and acidic residues" evidence="1">
    <location>
        <begin position="418"/>
        <end position="446"/>
    </location>
</feature>
<feature type="compositionally biased region" description="Polar residues" evidence="1">
    <location>
        <begin position="330"/>
        <end position="351"/>
    </location>
</feature>
<feature type="compositionally biased region" description="Polar residues" evidence="1">
    <location>
        <begin position="461"/>
        <end position="474"/>
    </location>
</feature>
<protein>
    <recommendedName>
        <fullName evidence="4">TeaA receptor TeaR</fullName>
    </recommendedName>
</protein>
<evidence type="ECO:0008006" key="4">
    <source>
        <dbReference type="Google" id="ProtNLM"/>
    </source>
</evidence>
<feature type="compositionally biased region" description="Low complexity" evidence="1">
    <location>
        <begin position="95"/>
        <end position="120"/>
    </location>
</feature>
<name>A0ABR0SUW9_9HYPO</name>
<feature type="region of interest" description="Disordered" evidence="1">
    <location>
        <begin position="89"/>
        <end position="141"/>
    </location>
</feature>
<sequence length="538" mass="59386">MAAISSARGDPTALTPPSSSHGDETTPWGHSRKQSQTMQDKNGSAHFDQTHRQPLYPHNGNSSTAPHKSGFETGARKMQSLDNLYSSRWDKAVDSSGLSSSFSTESKMGRSDWSSYNNHSSSDDLKRPAPQKSDSSLGHDKWIHRDKLAKIENEELQAAGFYVPRSRAQSKQRRDRSTKREADAQDNAQARPKNESDMQHWDLRTPEEIAEEESSTYFVPNGAKGGSRIPVAKVSPAPISQDYLERGVPTPRKATESPEGESTTITYPKSRSRSASATVRDPTPGTPGRTGRGNAPMDGSPKKSTANRKTSGSSKSSTTTGRPKTRSGPNKDSQGGTSTRPHTRSGDSVSSIKAPEGDPPWMFNSYKPDPRLPPEQQIIPTVARRLAQEKWEKEGKFGDVYDKDFRPLNDNPLFKVPAVEHHARSDELHMEQNQDHQDHQDHRDQTTQDQSDEWPLKTELSKSPTTRQGSSYSTMPKISDKPPMSPIPSPRTPISPQTVNQQQPQPLPLPLQKEGVQQVPVLSDEEEKKGGCGCCVVM</sequence>
<keyword evidence="3" id="KW-1185">Reference proteome</keyword>
<feature type="compositionally biased region" description="Low complexity" evidence="1">
    <location>
        <begin position="494"/>
        <end position="504"/>
    </location>
</feature>
<dbReference type="Proteomes" id="UP001338125">
    <property type="component" value="Unassembled WGS sequence"/>
</dbReference>
<evidence type="ECO:0000313" key="3">
    <source>
        <dbReference type="Proteomes" id="UP001338125"/>
    </source>
</evidence>
<gene>
    <name evidence="2" type="ORF">PT974_04371</name>
</gene>
<proteinExistence type="predicted"/>
<feature type="compositionally biased region" description="Basic and acidic residues" evidence="1">
    <location>
        <begin position="192"/>
        <end position="207"/>
    </location>
</feature>
<feature type="compositionally biased region" description="Basic residues" evidence="1">
    <location>
        <begin position="168"/>
        <end position="177"/>
    </location>
</feature>
<evidence type="ECO:0000256" key="1">
    <source>
        <dbReference type="SAM" id="MobiDB-lite"/>
    </source>
</evidence>
<organism evidence="2 3">
    <name type="scientific">Cladobotryum mycophilum</name>
    <dbReference type="NCBI Taxonomy" id="491253"/>
    <lineage>
        <taxon>Eukaryota</taxon>
        <taxon>Fungi</taxon>
        <taxon>Dikarya</taxon>
        <taxon>Ascomycota</taxon>
        <taxon>Pezizomycotina</taxon>
        <taxon>Sordariomycetes</taxon>
        <taxon>Hypocreomycetidae</taxon>
        <taxon>Hypocreales</taxon>
        <taxon>Hypocreaceae</taxon>
        <taxon>Cladobotryum</taxon>
    </lineage>
</organism>
<dbReference type="EMBL" id="JAVFKD010000004">
    <property type="protein sequence ID" value="KAK5995952.1"/>
    <property type="molecule type" value="Genomic_DNA"/>
</dbReference>
<comment type="caution">
    <text evidence="2">The sequence shown here is derived from an EMBL/GenBank/DDBJ whole genome shotgun (WGS) entry which is preliminary data.</text>
</comment>
<feature type="compositionally biased region" description="Pro residues" evidence="1">
    <location>
        <begin position="483"/>
        <end position="493"/>
    </location>
</feature>
<feature type="region of interest" description="Disordered" evidence="1">
    <location>
        <begin position="156"/>
        <end position="381"/>
    </location>
</feature>
<feature type="compositionally biased region" description="Polar residues" evidence="1">
    <location>
        <begin position="260"/>
        <end position="277"/>
    </location>
</feature>
<reference evidence="2 3" key="1">
    <citation type="submission" date="2024-01" db="EMBL/GenBank/DDBJ databases">
        <title>Complete genome of Cladobotryum mycophilum ATHUM6906.</title>
        <authorList>
            <person name="Christinaki A.C."/>
            <person name="Myridakis A.I."/>
            <person name="Kouvelis V.N."/>
        </authorList>
    </citation>
    <scope>NUCLEOTIDE SEQUENCE [LARGE SCALE GENOMIC DNA]</scope>
    <source>
        <strain evidence="2 3">ATHUM6906</strain>
    </source>
</reference>
<feature type="region of interest" description="Disordered" evidence="1">
    <location>
        <begin position="1"/>
        <end position="76"/>
    </location>
</feature>
<feature type="region of interest" description="Disordered" evidence="1">
    <location>
        <begin position="416"/>
        <end position="509"/>
    </location>
</feature>
<accession>A0ABR0SUW9</accession>
<evidence type="ECO:0000313" key="2">
    <source>
        <dbReference type="EMBL" id="KAK5995952.1"/>
    </source>
</evidence>